<dbReference type="RefSeq" id="WP_066987567.1">
    <property type="nucleotide sequence ID" value="NZ_LUUI01000157.1"/>
</dbReference>
<protein>
    <submittedName>
        <fullName evidence="1">Oxidoreductase</fullName>
    </submittedName>
</protein>
<dbReference type="Proteomes" id="UP000078476">
    <property type="component" value="Unassembled WGS sequence"/>
</dbReference>
<accession>A0A177MWW1</accession>
<organism evidence="1 2">
    <name type="scientific">Methylomonas lenta</name>
    <dbReference type="NCBI Taxonomy" id="980561"/>
    <lineage>
        <taxon>Bacteria</taxon>
        <taxon>Pseudomonadati</taxon>
        <taxon>Pseudomonadota</taxon>
        <taxon>Gammaproteobacteria</taxon>
        <taxon>Methylococcales</taxon>
        <taxon>Methylococcaceae</taxon>
        <taxon>Methylomonas</taxon>
    </lineage>
</organism>
<dbReference type="AlphaFoldDB" id="A0A177MWW1"/>
<comment type="caution">
    <text evidence="1">The sequence shown here is derived from an EMBL/GenBank/DDBJ whole genome shotgun (WGS) entry which is preliminary data.</text>
</comment>
<gene>
    <name evidence="1" type="ORF">A1359_17160</name>
</gene>
<dbReference type="EMBL" id="LUUI01000157">
    <property type="protein sequence ID" value="OAI10217.1"/>
    <property type="molecule type" value="Genomic_DNA"/>
</dbReference>
<name>A0A177MWW1_9GAMM</name>
<evidence type="ECO:0000313" key="1">
    <source>
        <dbReference type="EMBL" id="OAI10217.1"/>
    </source>
</evidence>
<proteinExistence type="predicted"/>
<evidence type="ECO:0000313" key="2">
    <source>
        <dbReference type="Proteomes" id="UP000078476"/>
    </source>
</evidence>
<dbReference type="STRING" id="980561.A1359_17160"/>
<sequence>MHNTDEYFQGLSALFESSFPKKCSVCGKVYKNSDQFLSETQNMPNGRSSLKEAIEDNGTAIVEVFRNCACGSTLMDEFNSRRDNSSQGQKRRLQFDKLLNILQKQGITTEIGRREIINFINGQHSDIIDSIRKKEGQ</sequence>
<reference evidence="1 2" key="1">
    <citation type="submission" date="2016-03" db="EMBL/GenBank/DDBJ databases">
        <authorList>
            <person name="Ploux O."/>
        </authorList>
    </citation>
    <scope>NUCLEOTIDE SEQUENCE [LARGE SCALE GENOMIC DNA]</scope>
    <source>
        <strain evidence="1 2">R-45370</strain>
    </source>
</reference>
<keyword evidence="2" id="KW-1185">Reference proteome</keyword>